<gene>
    <name evidence="3" type="ORF">CCAM_LOCUS18691</name>
</gene>
<dbReference type="AlphaFoldDB" id="A0A484LKF6"/>
<name>A0A484LKF6_9ASTE</name>
<dbReference type="OrthoDB" id="1600564at2759"/>
<comment type="similarity">
    <text evidence="1">Belongs to the 'GDSL' lipolytic enzyme family.</text>
</comment>
<reference evidence="3 4" key="1">
    <citation type="submission" date="2018-04" db="EMBL/GenBank/DDBJ databases">
        <authorList>
            <person name="Vogel A."/>
        </authorList>
    </citation>
    <scope>NUCLEOTIDE SEQUENCE [LARGE SCALE GENOMIC DNA]</scope>
</reference>
<dbReference type="PANTHER" id="PTHR45642">
    <property type="entry name" value="GDSL ESTERASE/LIPASE EXL3"/>
    <property type="match status" value="1"/>
</dbReference>
<dbReference type="GO" id="GO:0005576">
    <property type="term" value="C:extracellular region"/>
    <property type="evidence" value="ECO:0007669"/>
    <property type="project" value="TreeGrafter"/>
</dbReference>
<feature type="compositionally biased region" description="Basic residues" evidence="2">
    <location>
        <begin position="261"/>
        <end position="276"/>
    </location>
</feature>
<dbReference type="Gene3D" id="3.40.50.1110">
    <property type="entry name" value="SGNH hydrolase"/>
    <property type="match status" value="1"/>
</dbReference>
<proteinExistence type="inferred from homology"/>
<organism evidence="3 4">
    <name type="scientific">Cuscuta campestris</name>
    <dbReference type="NCBI Taxonomy" id="132261"/>
    <lineage>
        <taxon>Eukaryota</taxon>
        <taxon>Viridiplantae</taxon>
        <taxon>Streptophyta</taxon>
        <taxon>Embryophyta</taxon>
        <taxon>Tracheophyta</taxon>
        <taxon>Spermatophyta</taxon>
        <taxon>Magnoliopsida</taxon>
        <taxon>eudicotyledons</taxon>
        <taxon>Gunneridae</taxon>
        <taxon>Pentapetalae</taxon>
        <taxon>asterids</taxon>
        <taxon>lamiids</taxon>
        <taxon>Solanales</taxon>
        <taxon>Convolvulaceae</taxon>
        <taxon>Cuscuteae</taxon>
        <taxon>Cuscuta</taxon>
        <taxon>Cuscuta subgen. Grammica</taxon>
        <taxon>Cuscuta sect. Cleistogrammica</taxon>
    </lineage>
</organism>
<dbReference type="InterPro" id="IPR001087">
    <property type="entry name" value="GDSL"/>
</dbReference>
<dbReference type="Proteomes" id="UP000595140">
    <property type="component" value="Unassembled WGS sequence"/>
</dbReference>
<evidence type="ECO:0000313" key="3">
    <source>
        <dbReference type="EMBL" id="VFQ76915.1"/>
    </source>
</evidence>
<dbReference type="EMBL" id="OOIL02001580">
    <property type="protein sequence ID" value="VFQ76915.1"/>
    <property type="molecule type" value="Genomic_DNA"/>
</dbReference>
<dbReference type="InterPro" id="IPR035669">
    <property type="entry name" value="SGNH_plant_lipase-like"/>
</dbReference>
<evidence type="ECO:0008006" key="5">
    <source>
        <dbReference type="Google" id="ProtNLM"/>
    </source>
</evidence>
<accession>A0A484LKF6</accession>
<evidence type="ECO:0000256" key="1">
    <source>
        <dbReference type="ARBA" id="ARBA00008668"/>
    </source>
</evidence>
<dbReference type="GO" id="GO:0016788">
    <property type="term" value="F:hydrolase activity, acting on ester bonds"/>
    <property type="evidence" value="ECO:0007669"/>
    <property type="project" value="InterPro"/>
</dbReference>
<dbReference type="Pfam" id="PF00657">
    <property type="entry name" value="Lipase_GDSL"/>
    <property type="match status" value="1"/>
</dbReference>
<dbReference type="InterPro" id="IPR050592">
    <property type="entry name" value="GDSL_lipolytic_enzyme"/>
</dbReference>
<feature type="region of interest" description="Disordered" evidence="2">
    <location>
        <begin position="256"/>
        <end position="279"/>
    </location>
</feature>
<sequence length="296" mass="32663">MNNYIPTVGKCNFPPYGADFMAGGQKPTGRFTNGKTPADLIAEELGIKELVPPYLDPNLDPEDLKTGVSFASGGTGYDPQTSEVASSVPMSRQLDYFKEYLGKLKAVFGENETKFITDNALFLVVAGSNDIANTYFTFGLRRLQYDVDSYTDLIVRKASTFIQELYGMGARRIGVFSQVPVGCLPAERTLGGGGLGGCVEKYNEAAELANSKFQAEIDSLSANTLPNAKLVFIDLYNPLLQLIQNPALYGLEEAEQLHSRKTEKKKSKTERRKKREKERCSLVLCSDRRPNKLRSG</sequence>
<protein>
    <recommendedName>
        <fullName evidence="5">SGNH hydrolase-type esterase domain-containing protein</fullName>
    </recommendedName>
</protein>
<evidence type="ECO:0000256" key="2">
    <source>
        <dbReference type="SAM" id="MobiDB-lite"/>
    </source>
</evidence>
<keyword evidence="4" id="KW-1185">Reference proteome</keyword>
<dbReference type="InterPro" id="IPR036514">
    <property type="entry name" value="SGNH_hydro_sf"/>
</dbReference>
<evidence type="ECO:0000313" key="4">
    <source>
        <dbReference type="Proteomes" id="UP000595140"/>
    </source>
</evidence>
<dbReference type="PANTHER" id="PTHR45642:SF95">
    <property type="entry name" value="GDSL-LIKE LIPASE_ACYLHYDROLASE FAMILY PROTEIN, EXPRESSED"/>
    <property type="match status" value="1"/>
</dbReference>
<dbReference type="CDD" id="cd01837">
    <property type="entry name" value="SGNH_plant_lipase_like"/>
    <property type="match status" value="1"/>
</dbReference>